<dbReference type="InterPro" id="IPR009088">
    <property type="entry name" value="TFIIA_b-brl"/>
</dbReference>
<feature type="compositionally biased region" description="Acidic residues" evidence="5">
    <location>
        <begin position="274"/>
        <end position="306"/>
    </location>
</feature>
<dbReference type="InterPro" id="IPR004855">
    <property type="entry name" value="TFIIA_asu/bsu"/>
</dbReference>
<organism evidence="6 7">
    <name type="scientific">Cyphellophora attinorum</name>
    <dbReference type="NCBI Taxonomy" id="1664694"/>
    <lineage>
        <taxon>Eukaryota</taxon>
        <taxon>Fungi</taxon>
        <taxon>Dikarya</taxon>
        <taxon>Ascomycota</taxon>
        <taxon>Pezizomycotina</taxon>
        <taxon>Eurotiomycetes</taxon>
        <taxon>Chaetothyriomycetidae</taxon>
        <taxon>Chaetothyriales</taxon>
        <taxon>Cyphellophoraceae</taxon>
        <taxon>Cyphellophora</taxon>
    </lineage>
</organism>
<evidence type="ECO:0000313" key="6">
    <source>
        <dbReference type="EMBL" id="KPI41332.1"/>
    </source>
</evidence>
<feature type="compositionally biased region" description="Polar residues" evidence="5">
    <location>
        <begin position="81"/>
        <end position="97"/>
    </location>
</feature>
<evidence type="ECO:0000256" key="4">
    <source>
        <dbReference type="ARBA" id="ARBA00023242"/>
    </source>
</evidence>
<keyword evidence="4" id="KW-0539">Nucleus</keyword>
<dbReference type="CDD" id="cd07976">
    <property type="entry name" value="TFIIA_alpha_beta_like"/>
    <property type="match status" value="1"/>
</dbReference>
<sequence length="355" mass="39543">MAKATVGEVYVKIIKDTIELSRIDFEEGGVDAAALEVLRSEWQTKLSALGTVALPWDPPSVKEEKPNIKRQSSPPPAASSNGNVSRPQAQTQHSLNTLPPIKSEHFKSEHPTYPPQQSSPPTQQFQQMPIPQGRPMEAQQRAAQLLQGRFGEQASQQVARLNGTLPNQSMPQHAGSYIKTEDGTYIKPDQTDGAGDDLDTWQTEYARRKALYARSRAEKTPIRDQVMIMQQQLEGGGLLVPLSDHDQLPSGARRAMDQSARPSSSVTRAQADASNDDDEEEDVDAINSDLDDPDELDGLDEDEEEAPIGRRNVMLSTYDKVQRVKNKWKCTLKDVVLRVDGNEYLFHKAQGEFEW</sequence>
<dbReference type="STRING" id="1664694.A0A0N1HVJ8"/>
<dbReference type="SMART" id="SM01371">
    <property type="entry name" value="TFIIA"/>
    <property type="match status" value="1"/>
</dbReference>
<dbReference type="GeneID" id="28740121"/>
<reference evidence="6 7" key="1">
    <citation type="submission" date="2015-06" db="EMBL/GenBank/DDBJ databases">
        <title>Draft genome of the ant-associated black yeast Phialophora attae CBS 131958.</title>
        <authorList>
            <person name="Moreno L.F."/>
            <person name="Stielow B.J."/>
            <person name="de Hoog S."/>
            <person name="Vicente V.A."/>
            <person name="Weiss V.A."/>
            <person name="de Vries M."/>
            <person name="Cruz L.M."/>
            <person name="Souza E.M."/>
        </authorList>
    </citation>
    <scope>NUCLEOTIDE SEQUENCE [LARGE SCALE GENOMIC DNA]</scope>
    <source>
        <strain evidence="6 7">CBS 131958</strain>
    </source>
</reference>
<dbReference type="EMBL" id="LFJN01000010">
    <property type="protein sequence ID" value="KPI41332.1"/>
    <property type="molecule type" value="Genomic_DNA"/>
</dbReference>
<comment type="similarity">
    <text evidence="2">Belongs to the TFIIA subunit 1 family.</text>
</comment>
<dbReference type="Gene3D" id="2.30.18.10">
    <property type="entry name" value="Transcription factor IIA (TFIIA), beta-barrel domain"/>
    <property type="match status" value="1"/>
</dbReference>
<keyword evidence="3" id="KW-0804">Transcription</keyword>
<evidence type="ECO:0000256" key="2">
    <source>
        <dbReference type="ARBA" id="ARBA00010059"/>
    </source>
</evidence>
<dbReference type="AlphaFoldDB" id="A0A0N1HVJ8"/>
<dbReference type="RefSeq" id="XP_018001295.1">
    <property type="nucleotide sequence ID" value="XM_018148241.1"/>
</dbReference>
<dbReference type="Proteomes" id="UP000038010">
    <property type="component" value="Unassembled WGS sequence"/>
</dbReference>
<dbReference type="GO" id="GO:0005672">
    <property type="term" value="C:transcription factor TFIIA complex"/>
    <property type="evidence" value="ECO:0007669"/>
    <property type="project" value="InterPro"/>
</dbReference>
<dbReference type="VEuPathDB" id="FungiDB:AB675_7842"/>
<feature type="region of interest" description="Disordered" evidence="5">
    <location>
        <begin position="53"/>
        <end position="149"/>
    </location>
</feature>
<feature type="region of interest" description="Disordered" evidence="5">
    <location>
        <begin position="239"/>
        <end position="311"/>
    </location>
</feature>
<evidence type="ECO:0000256" key="5">
    <source>
        <dbReference type="SAM" id="MobiDB-lite"/>
    </source>
</evidence>
<evidence type="ECO:0000256" key="3">
    <source>
        <dbReference type="ARBA" id="ARBA00023163"/>
    </source>
</evidence>
<gene>
    <name evidence="6" type="ORF">AB675_7842</name>
</gene>
<dbReference type="Gene3D" id="1.10.287.100">
    <property type="match status" value="1"/>
</dbReference>
<evidence type="ECO:0000256" key="1">
    <source>
        <dbReference type="ARBA" id="ARBA00004123"/>
    </source>
</evidence>
<keyword evidence="6" id="KW-0648">Protein biosynthesis</keyword>
<proteinExistence type="inferred from homology"/>
<dbReference type="SUPFAM" id="SSF50784">
    <property type="entry name" value="Transcription factor IIA (TFIIA), beta-barrel domain"/>
    <property type="match status" value="1"/>
</dbReference>
<name>A0A0N1HVJ8_9EURO</name>
<accession>A0A0N1HVJ8</accession>
<keyword evidence="6" id="KW-0396">Initiation factor</keyword>
<comment type="subcellular location">
    <subcellularLocation>
        <location evidence="1">Nucleus</location>
    </subcellularLocation>
</comment>
<dbReference type="GO" id="GO:0006367">
    <property type="term" value="P:transcription initiation at RNA polymerase II promoter"/>
    <property type="evidence" value="ECO:0007669"/>
    <property type="project" value="InterPro"/>
</dbReference>
<keyword evidence="7" id="KW-1185">Reference proteome</keyword>
<evidence type="ECO:0000313" key="7">
    <source>
        <dbReference type="Proteomes" id="UP000038010"/>
    </source>
</evidence>
<feature type="compositionally biased region" description="Low complexity" evidence="5">
    <location>
        <begin position="119"/>
        <end position="129"/>
    </location>
</feature>
<protein>
    <submittedName>
        <fullName evidence="6">Transcription initiation factor IIA large subunit</fullName>
    </submittedName>
</protein>
<dbReference type="OrthoDB" id="6275927at2759"/>
<dbReference type="SUPFAM" id="SSF47396">
    <property type="entry name" value="Transcription factor IIA (TFIIA), alpha-helical domain"/>
    <property type="match status" value="1"/>
</dbReference>
<feature type="compositionally biased region" description="Low complexity" evidence="5">
    <location>
        <begin position="138"/>
        <end position="147"/>
    </location>
</feature>
<dbReference type="GO" id="GO:0003743">
    <property type="term" value="F:translation initiation factor activity"/>
    <property type="evidence" value="ECO:0007669"/>
    <property type="project" value="UniProtKB-KW"/>
</dbReference>
<dbReference type="Pfam" id="PF03153">
    <property type="entry name" value="TFIIA"/>
    <property type="match status" value="1"/>
</dbReference>
<dbReference type="PANTHER" id="PTHR12694:SF8">
    <property type="entry name" value="TRANSCRIPTION INITIATION FACTOR IIA SUBUNIT 1"/>
    <property type="match status" value="1"/>
</dbReference>
<dbReference type="PANTHER" id="PTHR12694">
    <property type="entry name" value="TRANSCRIPTION INITIATION FACTOR IIA SUBUNIT 1"/>
    <property type="match status" value="1"/>
</dbReference>
<comment type="caution">
    <text evidence="6">The sequence shown here is derived from an EMBL/GenBank/DDBJ whole genome shotgun (WGS) entry which is preliminary data.</text>
</comment>